<evidence type="ECO:0000256" key="10">
    <source>
        <dbReference type="ARBA" id="ARBA00048540"/>
    </source>
</evidence>
<keyword evidence="7" id="KW-0274">FAD</keyword>
<evidence type="ECO:0000256" key="6">
    <source>
        <dbReference type="ARBA" id="ARBA00022723"/>
    </source>
</evidence>
<dbReference type="EC" id="2.7.1.180" evidence="2"/>
<dbReference type="GO" id="GO:0016740">
    <property type="term" value="F:transferase activity"/>
    <property type="evidence" value="ECO:0007669"/>
    <property type="project" value="UniProtKB-KW"/>
</dbReference>
<accession>A0ABV2QNS2</accession>
<dbReference type="InterPro" id="IPR024932">
    <property type="entry name" value="ApbE"/>
</dbReference>
<keyword evidence="6" id="KW-0479">Metal-binding</keyword>
<dbReference type="PANTHER" id="PTHR30040">
    <property type="entry name" value="THIAMINE BIOSYNTHESIS LIPOPROTEIN APBE"/>
    <property type="match status" value="1"/>
</dbReference>
<evidence type="ECO:0000256" key="8">
    <source>
        <dbReference type="ARBA" id="ARBA00022842"/>
    </source>
</evidence>
<keyword evidence="4" id="KW-0285">Flavoprotein</keyword>
<name>A0ABV2QNS2_9MICO</name>
<organism evidence="11 12">
    <name type="scientific">Conyzicola nivalis</name>
    <dbReference type="NCBI Taxonomy" id="1477021"/>
    <lineage>
        <taxon>Bacteria</taxon>
        <taxon>Bacillati</taxon>
        <taxon>Actinomycetota</taxon>
        <taxon>Actinomycetes</taxon>
        <taxon>Micrococcales</taxon>
        <taxon>Microbacteriaceae</taxon>
        <taxon>Conyzicola</taxon>
    </lineage>
</organism>
<gene>
    <name evidence="11" type="ORF">ABIE21_002205</name>
</gene>
<dbReference type="InterPro" id="IPR003374">
    <property type="entry name" value="ApbE-like_sf"/>
</dbReference>
<dbReference type="PANTHER" id="PTHR30040:SF2">
    <property type="entry name" value="FAD:PROTEIN FMN TRANSFERASE"/>
    <property type="match status" value="1"/>
</dbReference>
<evidence type="ECO:0000256" key="9">
    <source>
        <dbReference type="ARBA" id="ARBA00031306"/>
    </source>
</evidence>
<keyword evidence="12" id="KW-1185">Reference proteome</keyword>
<keyword evidence="11" id="KW-0449">Lipoprotein</keyword>
<proteinExistence type="predicted"/>
<evidence type="ECO:0000256" key="3">
    <source>
        <dbReference type="ARBA" id="ARBA00016337"/>
    </source>
</evidence>
<evidence type="ECO:0000256" key="4">
    <source>
        <dbReference type="ARBA" id="ARBA00022630"/>
    </source>
</evidence>
<evidence type="ECO:0000256" key="2">
    <source>
        <dbReference type="ARBA" id="ARBA00011955"/>
    </source>
</evidence>
<keyword evidence="5 11" id="KW-0808">Transferase</keyword>
<dbReference type="SUPFAM" id="SSF143631">
    <property type="entry name" value="ApbE-like"/>
    <property type="match status" value="1"/>
</dbReference>
<evidence type="ECO:0000256" key="1">
    <source>
        <dbReference type="ARBA" id="ARBA00001946"/>
    </source>
</evidence>
<dbReference type="Gene3D" id="3.10.520.10">
    <property type="entry name" value="ApbE-like domains"/>
    <property type="match status" value="1"/>
</dbReference>
<dbReference type="EMBL" id="JBEPSJ010000002">
    <property type="protein sequence ID" value="MET4582695.1"/>
    <property type="molecule type" value="Genomic_DNA"/>
</dbReference>
<evidence type="ECO:0000313" key="11">
    <source>
        <dbReference type="EMBL" id="MET4582695.1"/>
    </source>
</evidence>
<comment type="catalytic activity">
    <reaction evidence="10">
        <text>L-threonyl-[protein] + FAD = FMN-L-threonyl-[protein] + AMP + H(+)</text>
        <dbReference type="Rhea" id="RHEA:36847"/>
        <dbReference type="Rhea" id="RHEA-COMP:11060"/>
        <dbReference type="Rhea" id="RHEA-COMP:11061"/>
        <dbReference type="ChEBI" id="CHEBI:15378"/>
        <dbReference type="ChEBI" id="CHEBI:30013"/>
        <dbReference type="ChEBI" id="CHEBI:57692"/>
        <dbReference type="ChEBI" id="CHEBI:74257"/>
        <dbReference type="ChEBI" id="CHEBI:456215"/>
        <dbReference type="EC" id="2.7.1.180"/>
    </reaction>
</comment>
<evidence type="ECO:0000256" key="7">
    <source>
        <dbReference type="ARBA" id="ARBA00022827"/>
    </source>
</evidence>
<dbReference type="Proteomes" id="UP001549257">
    <property type="component" value="Unassembled WGS sequence"/>
</dbReference>
<dbReference type="Pfam" id="PF02424">
    <property type="entry name" value="ApbE"/>
    <property type="match status" value="1"/>
</dbReference>
<evidence type="ECO:0000256" key="5">
    <source>
        <dbReference type="ARBA" id="ARBA00022679"/>
    </source>
</evidence>
<evidence type="ECO:0000313" key="12">
    <source>
        <dbReference type="Proteomes" id="UP001549257"/>
    </source>
</evidence>
<reference evidence="11 12" key="1">
    <citation type="submission" date="2024-06" db="EMBL/GenBank/DDBJ databases">
        <title>Sorghum-associated microbial communities from plants grown in Nebraska, USA.</title>
        <authorList>
            <person name="Schachtman D."/>
        </authorList>
    </citation>
    <scope>NUCLEOTIDE SEQUENCE [LARGE SCALE GENOMIC DNA]</scope>
    <source>
        <strain evidence="11 12">2857</strain>
    </source>
</reference>
<sequence length="261" mass="28130">MREAIAARVEAFDRTYSRFRDDSLVTRIASTAGTFAFPDDAAELFELYRRLYEATDGAVTPLVGRTLESLGYDRGYSLQRSAVTAPVPRWEDSLAWDGHELQTVRPLVLDVGAAGKGYLVDIVGRLLDAAGIDTFVIDASGDILHRGGTAIRVGLEHPLDATRAIGVVGLAGASLCASASNRRAWGDGLHHIIDPTTGLPTERVVAAWAIAPTALVADGLATALFLAEPARLAEFFEFDFVRMFSDGRVERSAHLNGELFV</sequence>
<comment type="caution">
    <text evidence="11">The sequence shown here is derived from an EMBL/GenBank/DDBJ whole genome shotgun (WGS) entry which is preliminary data.</text>
</comment>
<comment type="cofactor">
    <cofactor evidence="1">
        <name>Mg(2+)</name>
        <dbReference type="ChEBI" id="CHEBI:18420"/>
    </cofactor>
</comment>
<protein>
    <recommendedName>
        <fullName evidence="3">FAD:protein FMN transferase</fullName>
        <ecNumber evidence="2">2.7.1.180</ecNumber>
    </recommendedName>
    <alternativeName>
        <fullName evidence="9">Flavin transferase</fullName>
    </alternativeName>
</protein>
<keyword evidence="8" id="KW-0460">Magnesium</keyword>